<dbReference type="PANTHER" id="PTHR43639">
    <property type="entry name" value="OXIDOREDUCTASE, SHORT-CHAIN DEHYDROGENASE/REDUCTASE FAMILY (AFU_ORTHOLOGUE AFUA_5G02870)"/>
    <property type="match status" value="1"/>
</dbReference>
<evidence type="ECO:0000313" key="3">
    <source>
        <dbReference type="EMBL" id="MFD1262332.1"/>
    </source>
</evidence>
<sequence>MTPPQHAPHHAAETPLILVTGAARRVGAEIARQLHAAGANVALHYRHSADAAETLAAALNAARPDSAFTVGGDLARFGAAEDIAAQVLARGTRVDGLVNNASSFFPTPLGSIDRAAWDELMGSNLMGPLFLSQALAPALRATSGAIVNIVDIHAERPLQRYPLYCAAKAGLAALTRALAIELAPQVRVNGVSPGPIDWPEDEQFSPAERQQIIDHTLLKRVGSAADIARTVRFLLFDAPYITGQIIAVDGGRSAHL</sequence>
<evidence type="ECO:0000256" key="2">
    <source>
        <dbReference type="ARBA" id="ARBA00023002"/>
    </source>
</evidence>
<dbReference type="InterPro" id="IPR020904">
    <property type="entry name" value="Sc_DH/Rdtase_CS"/>
</dbReference>
<evidence type="ECO:0000256" key="1">
    <source>
        <dbReference type="ARBA" id="ARBA00006484"/>
    </source>
</evidence>
<proteinExistence type="inferred from homology"/>
<dbReference type="Gene3D" id="3.40.50.720">
    <property type="entry name" value="NAD(P)-binding Rossmann-like Domain"/>
    <property type="match status" value="1"/>
</dbReference>
<dbReference type="GO" id="GO:0047040">
    <property type="term" value="F:pteridine reductase activity"/>
    <property type="evidence" value="ECO:0007669"/>
    <property type="project" value="UniProtKB-EC"/>
</dbReference>
<keyword evidence="2 3" id="KW-0560">Oxidoreductase</keyword>
<evidence type="ECO:0000313" key="4">
    <source>
        <dbReference type="Proteomes" id="UP001597158"/>
    </source>
</evidence>
<dbReference type="SUPFAM" id="SSF51735">
    <property type="entry name" value="NAD(P)-binding Rossmann-fold domains"/>
    <property type="match status" value="1"/>
</dbReference>
<dbReference type="EMBL" id="JBHTMC010000002">
    <property type="protein sequence ID" value="MFD1262332.1"/>
    <property type="molecule type" value="Genomic_DNA"/>
</dbReference>
<dbReference type="PANTHER" id="PTHR43639:SF1">
    <property type="entry name" value="SHORT-CHAIN DEHYDROGENASE_REDUCTASE FAMILY PROTEIN"/>
    <property type="match status" value="1"/>
</dbReference>
<dbReference type="EC" id="1.5.1.33" evidence="3"/>
<protein>
    <submittedName>
        <fullName evidence="3">Pteridine reductase</fullName>
        <ecNumber evidence="3">1.5.1.33</ecNumber>
    </submittedName>
</protein>
<dbReference type="PRINTS" id="PR00080">
    <property type="entry name" value="SDRFAMILY"/>
</dbReference>
<reference evidence="4" key="1">
    <citation type="journal article" date="2019" name="Int. J. Syst. Evol. Microbiol.">
        <title>The Global Catalogue of Microorganisms (GCM) 10K type strain sequencing project: providing services to taxonomists for standard genome sequencing and annotation.</title>
        <authorList>
            <consortium name="The Broad Institute Genomics Platform"/>
            <consortium name="The Broad Institute Genome Sequencing Center for Infectious Disease"/>
            <person name="Wu L."/>
            <person name="Ma J."/>
        </authorList>
    </citation>
    <scope>NUCLEOTIDE SEQUENCE [LARGE SCALE GENOMIC DNA]</scope>
    <source>
        <strain evidence="4">CCUG 48884</strain>
    </source>
</reference>
<dbReference type="Proteomes" id="UP001597158">
    <property type="component" value="Unassembled WGS sequence"/>
</dbReference>
<comment type="similarity">
    <text evidence="1">Belongs to the short-chain dehydrogenases/reductases (SDR) family.</text>
</comment>
<keyword evidence="4" id="KW-1185">Reference proteome</keyword>
<comment type="caution">
    <text evidence="3">The sequence shown here is derived from an EMBL/GenBank/DDBJ whole genome shotgun (WGS) entry which is preliminary data.</text>
</comment>
<name>A0ABW3W9N0_9RHOO</name>
<dbReference type="InterPro" id="IPR002347">
    <property type="entry name" value="SDR_fam"/>
</dbReference>
<dbReference type="NCBIfam" id="NF006598">
    <property type="entry name" value="PRK09135.1"/>
    <property type="match status" value="1"/>
</dbReference>
<organism evidence="3 4">
    <name type="scientific">Thauera mechernichensis</name>
    <dbReference type="NCBI Taxonomy" id="82788"/>
    <lineage>
        <taxon>Bacteria</taxon>
        <taxon>Pseudomonadati</taxon>
        <taxon>Pseudomonadota</taxon>
        <taxon>Betaproteobacteria</taxon>
        <taxon>Rhodocyclales</taxon>
        <taxon>Zoogloeaceae</taxon>
        <taxon>Thauera</taxon>
    </lineage>
</organism>
<gene>
    <name evidence="3" type="ORF">ACFQ4M_01975</name>
</gene>
<accession>A0ABW3W9N0</accession>
<dbReference type="RefSeq" id="WP_277831484.1">
    <property type="nucleotide sequence ID" value="NZ_JARQZE010000003.1"/>
</dbReference>
<dbReference type="InterPro" id="IPR036291">
    <property type="entry name" value="NAD(P)-bd_dom_sf"/>
</dbReference>
<dbReference type="PRINTS" id="PR00081">
    <property type="entry name" value="GDHRDH"/>
</dbReference>
<dbReference type="Pfam" id="PF13561">
    <property type="entry name" value="adh_short_C2"/>
    <property type="match status" value="1"/>
</dbReference>
<dbReference type="PROSITE" id="PS00061">
    <property type="entry name" value="ADH_SHORT"/>
    <property type="match status" value="1"/>
</dbReference>